<accession>A0A4C1T1J7</accession>
<feature type="region of interest" description="Disordered" evidence="1">
    <location>
        <begin position="302"/>
        <end position="329"/>
    </location>
</feature>
<dbReference type="Proteomes" id="UP000299102">
    <property type="component" value="Unassembled WGS sequence"/>
</dbReference>
<feature type="compositionally biased region" description="Basic residues" evidence="1">
    <location>
        <begin position="319"/>
        <end position="329"/>
    </location>
</feature>
<protein>
    <submittedName>
        <fullName evidence="2">Uncharacterized protein</fullName>
    </submittedName>
</protein>
<comment type="caution">
    <text evidence="2">The sequence shown here is derived from an EMBL/GenBank/DDBJ whole genome shotgun (WGS) entry which is preliminary data.</text>
</comment>
<organism evidence="2 3">
    <name type="scientific">Eumeta variegata</name>
    <name type="common">Bagworm moth</name>
    <name type="synonym">Eumeta japonica</name>
    <dbReference type="NCBI Taxonomy" id="151549"/>
    <lineage>
        <taxon>Eukaryota</taxon>
        <taxon>Metazoa</taxon>
        <taxon>Ecdysozoa</taxon>
        <taxon>Arthropoda</taxon>
        <taxon>Hexapoda</taxon>
        <taxon>Insecta</taxon>
        <taxon>Pterygota</taxon>
        <taxon>Neoptera</taxon>
        <taxon>Endopterygota</taxon>
        <taxon>Lepidoptera</taxon>
        <taxon>Glossata</taxon>
        <taxon>Ditrysia</taxon>
        <taxon>Tineoidea</taxon>
        <taxon>Psychidae</taxon>
        <taxon>Oiketicinae</taxon>
        <taxon>Eumeta</taxon>
    </lineage>
</organism>
<dbReference type="EMBL" id="BGZK01000026">
    <property type="protein sequence ID" value="GBP07420.1"/>
    <property type="molecule type" value="Genomic_DNA"/>
</dbReference>
<name>A0A4C1T1J7_EUMVA</name>
<sequence>MEDKSMSDLRISRRWRVPNHSGTATAPISVQRCALPPAFRIQMSLRAEVRRGGRPMQSAFDHVFLLKSDYLLQVAFPCAPLSPPSAPYYVLFPRSFSEFILPPAAPLVFLRIDSPDFFVAASKPPSGPGRPRVGIGVNGLRLKIYRSLSAGAGAFDMEMRSVRALAGTSARRIYSEASRPHAPDGRIAMHIRFRRRRRPARPAGIDPSQKDELNATFSFACSSYRTCRKTPLQLPFRGVVRSPIFMFLRLQMYSRRQFFIMFRERGTHPIIHAKSEFMRHNGAEDSLCSGNRGEVPQVQSRRAALDTSGRAVPAAGRAARPRRSHAVHR</sequence>
<gene>
    <name evidence="2" type="ORF">EVAR_4788_1</name>
</gene>
<feature type="compositionally biased region" description="Low complexity" evidence="1">
    <location>
        <begin position="309"/>
        <end position="318"/>
    </location>
</feature>
<keyword evidence="3" id="KW-1185">Reference proteome</keyword>
<evidence type="ECO:0000256" key="1">
    <source>
        <dbReference type="SAM" id="MobiDB-lite"/>
    </source>
</evidence>
<reference evidence="2 3" key="1">
    <citation type="journal article" date="2019" name="Commun. Biol.">
        <title>The bagworm genome reveals a unique fibroin gene that provides high tensile strength.</title>
        <authorList>
            <person name="Kono N."/>
            <person name="Nakamura H."/>
            <person name="Ohtoshi R."/>
            <person name="Tomita M."/>
            <person name="Numata K."/>
            <person name="Arakawa K."/>
        </authorList>
    </citation>
    <scope>NUCLEOTIDE SEQUENCE [LARGE SCALE GENOMIC DNA]</scope>
</reference>
<proteinExistence type="predicted"/>
<evidence type="ECO:0000313" key="3">
    <source>
        <dbReference type="Proteomes" id="UP000299102"/>
    </source>
</evidence>
<evidence type="ECO:0000313" key="2">
    <source>
        <dbReference type="EMBL" id="GBP07420.1"/>
    </source>
</evidence>
<dbReference type="AlphaFoldDB" id="A0A4C1T1J7"/>